<evidence type="ECO:0000313" key="5">
    <source>
        <dbReference type="Proteomes" id="UP001057375"/>
    </source>
</evidence>
<gene>
    <name evidence="4" type="ORF">ADUPG1_000084</name>
</gene>
<name>A0ABQ5K4R5_9EUKA</name>
<dbReference type="PANTHER" id="PTHR46340:SF1">
    <property type="entry name" value="UBX DOMAIN-CONTAINING PROTEIN 1"/>
    <property type="match status" value="1"/>
</dbReference>
<evidence type="ECO:0000259" key="3">
    <source>
        <dbReference type="PROSITE" id="PS50030"/>
    </source>
</evidence>
<dbReference type="InterPro" id="IPR009060">
    <property type="entry name" value="UBA-like_sf"/>
</dbReference>
<organism evidence="4 5">
    <name type="scientific">Aduncisulcus paluster</name>
    <dbReference type="NCBI Taxonomy" id="2918883"/>
    <lineage>
        <taxon>Eukaryota</taxon>
        <taxon>Metamonada</taxon>
        <taxon>Carpediemonas-like organisms</taxon>
        <taxon>Aduncisulcus</taxon>
    </lineage>
</organism>
<keyword evidence="1" id="KW-0175">Coiled coil</keyword>
<evidence type="ECO:0000313" key="4">
    <source>
        <dbReference type="EMBL" id="GKT27553.1"/>
    </source>
</evidence>
<dbReference type="SUPFAM" id="SSF46934">
    <property type="entry name" value="UBA-like"/>
    <property type="match status" value="1"/>
</dbReference>
<dbReference type="EMBL" id="BQXS01000027">
    <property type="protein sequence ID" value="GKT27553.1"/>
    <property type="molecule type" value="Genomic_DNA"/>
</dbReference>
<feature type="compositionally biased region" description="Low complexity" evidence="2">
    <location>
        <begin position="106"/>
        <end position="124"/>
    </location>
</feature>
<proteinExistence type="predicted"/>
<dbReference type="Gene3D" id="1.10.8.10">
    <property type="entry name" value="DNA helicase RuvA subunit, C-terminal domain"/>
    <property type="match status" value="1"/>
</dbReference>
<reference evidence="4" key="1">
    <citation type="submission" date="2022-03" db="EMBL/GenBank/DDBJ databases">
        <title>Draft genome sequence of Aduncisulcus paluster, a free-living microaerophilic Fornicata.</title>
        <authorList>
            <person name="Yuyama I."/>
            <person name="Kume K."/>
            <person name="Tamura T."/>
            <person name="Inagaki Y."/>
            <person name="Hashimoto T."/>
        </authorList>
    </citation>
    <scope>NUCLEOTIDE SEQUENCE</scope>
    <source>
        <strain evidence="4">NY0171</strain>
    </source>
</reference>
<sequence>MSDSDEFIAQLAGMGFGPIGKLQAAFAHTGGNLTNAIDWLVSPQGQNWAPGSDRVVVPSLTVPGSTETPPAPIQPFIPPPTSTGVSPFAQSHEMSADAHNPFTDASTAPFSSTETPPTTTGVSPFAQSHEMSADAHNPFADTSTTTFPAVTASTTEIVTKADLKEKEAQARKLIEERKALKQVADKHASWEAERRRIEDGKKMAETRDQLRERMKLAEREKERKAEIEYRQYAKVVRDRIKEQKRIRAQNNGRVVSESGAGLAPSVTATTDYSDVLKPTTGVACVATKKILTAVARLSNGSNIKGGQFARCLPLREIFGWIRSQAKEQQGVDMPHSFTISVSVPGGVRTFSESADGSTAISELGLADRVRFIVDE</sequence>
<dbReference type="PANTHER" id="PTHR46340">
    <property type="entry name" value="UBX DOMAIN-CONTAINING PROTEIN 1"/>
    <property type="match status" value="1"/>
</dbReference>
<dbReference type="Proteomes" id="UP001057375">
    <property type="component" value="Unassembled WGS sequence"/>
</dbReference>
<dbReference type="PROSITE" id="PS50030">
    <property type="entry name" value="UBA"/>
    <property type="match status" value="1"/>
</dbReference>
<dbReference type="InterPro" id="IPR015940">
    <property type="entry name" value="UBA"/>
</dbReference>
<feature type="region of interest" description="Disordered" evidence="2">
    <location>
        <begin position="104"/>
        <end position="125"/>
    </location>
</feature>
<protein>
    <recommendedName>
        <fullName evidence="3">UBA domain-containing protein</fullName>
    </recommendedName>
</protein>
<comment type="caution">
    <text evidence="4">The sequence shown here is derived from an EMBL/GenBank/DDBJ whole genome shotgun (WGS) entry which is preliminary data.</text>
</comment>
<feature type="domain" description="UBA" evidence="3">
    <location>
        <begin position="1"/>
        <end position="43"/>
    </location>
</feature>
<evidence type="ECO:0000256" key="2">
    <source>
        <dbReference type="SAM" id="MobiDB-lite"/>
    </source>
</evidence>
<feature type="coiled-coil region" evidence="1">
    <location>
        <begin position="163"/>
        <end position="227"/>
    </location>
</feature>
<accession>A0ABQ5K4R5</accession>
<evidence type="ECO:0000256" key="1">
    <source>
        <dbReference type="SAM" id="Coils"/>
    </source>
</evidence>
<keyword evidence="5" id="KW-1185">Reference proteome</keyword>